<dbReference type="InterPro" id="IPR013762">
    <property type="entry name" value="Integrase-like_cat_sf"/>
</dbReference>
<proteinExistence type="inferred from homology"/>
<evidence type="ECO:0000256" key="2">
    <source>
        <dbReference type="ARBA" id="ARBA00023125"/>
    </source>
</evidence>
<dbReference type="InterPro" id="IPR010998">
    <property type="entry name" value="Integrase_recombinase_N"/>
</dbReference>
<dbReference type="PANTHER" id="PTHR30349:SF41">
    <property type="entry name" value="INTEGRASE_RECOMBINASE PROTEIN MJ0367-RELATED"/>
    <property type="match status" value="1"/>
</dbReference>
<gene>
    <name evidence="7" type="ORF">CVU83_03345</name>
</gene>
<dbReference type="SUPFAM" id="SSF56349">
    <property type="entry name" value="DNA breaking-rejoining enzymes"/>
    <property type="match status" value="1"/>
</dbReference>
<dbReference type="InterPro" id="IPR011010">
    <property type="entry name" value="DNA_brk_join_enz"/>
</dbReference>
<name>A0A2N2DXE2_9BACT</name>
<evidence type="ECO:0000256" key="1">
    <source>
        <dbReference type="ARBA" id="ARBA00008857"/>
    </source>
</evidence>
<comment type="similarity">
    <text evidence="1">Belongs to the 'phage' integrase family.</text>
</comment>
<evidence type="ECO:0000256" key="3">
    <source>
        <dbReference type="ARBA" id="ARBA00023172"/>
    </source>
</evidence>
<dbReference type="PANTHER" id="PTHR30349">
    <property type="entry name" value="PHAGE INTEGRASE-RELATED"/>
    <property type="match status" value="1"/>
</dbReference>
<dbReference type="EMBL" id="PHAH01000054">
    <property type="protein sequence ID" value="PKM87149.1"/>
    <property type="molecule type" value="Genomic_DNA"/>
</dbReference>
<dbReference type="InterPro" id="IPR050090">
    <property type="entry name" value="Tyrosine_recombinase_XerCD"/>
</dbReference>
<reference evidence="7 8" key="1">
    <citation type="journal article" date="2017" name="ISME J.">
        <title>Potential for microbial H2 and metal transformations associated with novel bacteria and archaea in deep terrestrial subsurface sediments.</title>
        <authorList>
            <person name="Hernsdorf A.W."/>
            <person name="Amano Y."/>
            <person name="Miyakawa K."/>
            <person name="Ise K."/>
            <person name="Suzuki Y."/>
            <person name="Anantharaman K."/>
            <person name="Probst A."/>
            <person name="Burstein D."/>
            <person name="Thomas B.C."/>
            <person name="Banfield J.F."/>
        </authorList>
    </citation>
    <scope>NUCLEOTIDE SEQUENCE [LARGE SCALE GENOMIC DNA]</scope>
    <source>
        <strain evidence="7">HGW-Falkowbacteria-2</strain>
    </source>
</reference>
<dbReference type="Pfam" id="PF00589">
    <property type="entry name" value="Phage_integrase"/>
    <property type="match status" value="1"/>
</dbReference>
<dbReference type="Gene3D" id="1.10.443.10">
    <property type="entry name" value="Intergrase catalytic core"/>
    <property type="match status" value="1"/>
</dbReference>
<dbReference type="GO" id="GO:0006310">
    <property type="term" value="P:DNA recombination"/>
    <property type="evidence" value="ECO:0007669"/>
    <property type="project" value="UniProtKB-KW"/>
</dbReference>
<evidence type="ECO:0000259" key="6">
    <source>
        <dbReference type="PROSITE" id="PS51900"/>
    </source>
</evidence>
<keyword evidence="3" id="KW-0233">DNA recombination</keyword>
<dbReference type="PROSITE" id="PS51900">
    <property type="entry name" value="CB"/>
    <property type="match status" value="1"/>
</dbReference>
<evidence type="ECO:0008006" key="9">
    <source>
        <dbReference type="Google" id="ProtNLM"/>
    </source>
</evidence>
<dbReference type="InterPro" id="IPR044068">
    <property type="entry name" value="CB"/>
</dbReference>
<accession>A0A2N2DXE2</accession>
<dbReference type="Gene3D" id="1.10.150.130">
    <property type="match status" value="1"/>
</dbReference>
<organism evidence="7 8">
    <name type="scientific">Candidatus Falkowbacteria bacterium HGW-Falkowbacteria-2</name>
    <dbReference type="NCBI Taxonomy" id="2013769"/>
    <lineage>
        <taxon>Bacteria</taxon>
        <taxon>Candidatus Falkowiibacteriota</taxon>
    </lineage>
</organism>
<protein>
    <recommendedName>
        <fullName evidence="9">Tyr recombinase domain-containing protein</fullName>
    </recommendedName>
</protein>
<dbReference type="Proteomes" id="UP000233325">
    <property type="component" value="Unassembled WGS sequence"/>
</dbReference>
<dbReference type="InterPro" id="IPR002104">
    <property type="entry name" value="Integrase_catalytic"/>
</dbReference>
<dbReference type="GO" id="GO:0003677">
    <property type="term" value="F:DNA binding"/>
    <property type="evidence" value="ECO:0007669"/>
    <property type="project" value="UniProtKB-UniRule"/>
</dbReference>
<keyword evidence="2 4" id="KW-0238">DNA-binding</keyword>
<dbReference type="PROSITE" id="PS51898">
    <property type="entry name" value="TYR_RECOMBINASE"/>
    <property type="match status" value="1"/>
</dbReference>
<dbReference type="GO" id="GO:0015074">
    <property type="term" value="P:DNA integration"/>
    <property type="evidence" value="ECO:0007669"/>
    <property type="project" value="InterPro"/>
</dbReference>
<evidence type="ECO:0000259" key="5">
    <source>
        <dbReference type="PROSITE" id="PS51898"/>
    </source>
</evidence>
<comment type="caution">
    <text evidence="7">The sequence shown here is derived from an EMBL/GenBank/DDBJ whole genome shotgun (WGS) entry which is preliminary data.</text>
</comment>
<dbReference type="CDD" id="cd00397">
    <property type="entry name" value="DNA_BRE_C"/>
    <property type="match status" value="1"/>
</dbReference>
<dbReference type="AlphaFoldDB" id="A0A2N2DXE2"/>
<sequence length="314" mass="36368">MLQQQEVGRLVVPISMKEAINEFSNWRQFKVKGNTVKGYDREIRNFCLFLRNPDIVKVTLNDVMDYLNGVIELGWDPNSLMPRCMALRKFFEYLRLRGFTTLNEELIPIPRKQYKIPRVADEENYKKLIEIIPAESHDPRHIRNMVIINLLWDTGARNGELLSINIADVDLEKKKALIRTEKNRGSRPFREIFWTEETNQNLKKWMDKREALGNKVTFKDPEALFLSLVSCQAGQRLSVKGVGELLRRYANRAGIPYINAHAFRHHMGHDIINQGGSTADVMNILGHASVASSSIYTMMTNVELENRYRTFKGN</sequence>
<evidence type="ECO:0000313" key="7">
    <source>
        <dbReference type="EMBL" id="PKM87149.1"/>
    </source>
</evidence>
<feature type="domain" description="Tyr recombinase" evidence="5">
    <location>
        <begin position="115"/>
        <end position="309"/>
    </location>
</feature>
<evidence type="ECO:0000313" key="8">
    <source>
        <dbReference type="Proteomes" id="UP000233325"/>
    </source>
</evidence>
<evidence type="ECO:0000256" key="4">
    <source>
        <dbReference type="PROSITE-ProRule" id="PRU01248"/>
    </source>
</evidence>
<feature type="domain" description="Core-binding (CB)" evidence="6">
    <location>
        <begin position="14"/>
        <end position="95"/>
    </location>
</feature>